<dbReference type="GO" id="GO:0071944">
    <property type="term" value="C:cell periphery"/>
    <property type="evidence" value="ECO:0007669"/>
    <property type="project" value="UniProtKB-ARBA"/>
</dbReference>
<evidence type="ECO:0000256" key="4">
    <source>
        <dbReference type="ARBA" id="ARBA00023136"/>
    </source>
</evidence>
<dbReference type="Proteomes" id="UP000717515">
    <property type="component" value="Unassembled WGS sequence"/>
</dbReference>
<feature type="compositionally biased region" description="Polar residues" evidence="5">
    <location>
        <begin position="144"/>
        <end position="154"/>
    </location>
</feature>
<dbReference type="CDD" id="cd21699">
    <property type="entry name" value="JMTM_APP_like"/>
    <property type="match status" value="1"/>
</dbReference>
<sequence>MRVFNLRKAALGSMSWSLSTITILSTLLSLSSLTPSSLVSAAPNTPGFCGDCQTFSNAITPCGATFTKTDIEISGTYIPPQSAAKCICTEVLQKVLWNCARCELLAGFDAHSQPPQAYQTQCIGWGIVQQSDWKAPYTGVVAPGTSTPLTGGTNPQPPAGTSGSGSNPTTGGATGGGSASGTGSMPDPSGGSTADGGSGPNGTAIGISVGIIGVAIVAGIVSMFMIKRRRNRRHAPLELGDHYVGMDDHQWEKPSRPQSPMIPATVASGAPVASRGPMQAPHRPSPFESRPGGGGSVVGGYDGQYDQYEPYGHNGGGGGGGGGGYETYSNHGGYDPNYRQGPPQGYPSRDYAYEHAMPTSGTPLPPYHGGKSEGGHYM</sequence>
<dbReference type="GO" id="GO:0016020">
    <property type="term" value="C:membrane"/>
    <property type="evidence" value="ECO:0007669"/>
    <property type="project" value="UniProtKB-SubCell"/>
</dbReference>
<evidence type="ECO:0000256" key="6">
    <source>
        <dbReference type="SAM" id="Phobius"/>
    </source>
</evidence>
<reference evidence="7" key="1">
    <citation type="submission" date="2021-07" db="EMBL/GenBank/DDBJ databases">
        <title>Draft genome of Mortierella alpina, strain LL118, isolated from an aspen leaf litter sample.</title>
        <authorList>
            <person name="Yang S."/>
            <person name="Vinatzer B.A."/>
        </authorList>
    </citation>
    <scope>NUCLEOTIDE SEQUENCE</scope>
    <source>
        <strain evidence="7">LL118</strain>
    </source>
</reference>
<comment type="caution">
    <text evidence="7">The sequence shown here is derived from an EMBL/GenBank/DDBJ whole genome shotgun (WGS) entry which is preliminary data.</text>
</comment>
<keyword evidence="2 6" id="KW-0812">Transmembrane</keyword>
<feature type="region of interest" description="Disordered" evidence="5">
    <location>
        <begin position="144"/>
        <end position="198"/>
    </location>
</feature>
<gene>
    <name evidence="7" type="ORF">KVV02_008810</name>
</gene>
<comment type="subcellular location">
    <subcellularLocation>
        <location evidence="1">Membrane</location>
        <topology evidence="1">Single-pass membrane protein</topology>
    </subcellularLocation>
</comment>
<feature type="compositionally biased region" description="Low complexity" evidence="5">
    <location>
        <begin position="159"/>
        <end position="171"/>
    </location>
</feature>
<dbReference type="EMBL" id="JAIFTL010000265">
    <property type="protein sequence ID" value="KAG9320709.1"/>
    <property type="molecule type" value="Genomic_DNA"/>
</dbReference>
<feature type="compositionally biased region" description="Gly residues" evidence="5">
    <location>
        <begin position="291"/>
        <end position="302"/>
    </location>
</feature>
<keyword evidence="3 6" id="KW-1133">Transmembrane helix</keyword>
<evidence type="ECO:0000256" key="5">
    <source>
        <dbReference type="SAM" id="MobiDB-lite"/>
    </source>
</evidence>
<name>A0A9P8CW83_MORAP</name>
<evidence type="ECO:0000313" key="7">
    <source>
        <dbReference type="EMBL" id="KAG9320709.1"/>
    </source>
</evidence>
<proteinExistence type="predicted"/>
<protein>
    <recommendedName>
        <fullName evidence="9">Transmembrane protein</fullName>
    </recommendedName>
</protein>
<feature type="transmembrane region" description="Helical" evidence="6">
    <location>
        <begin position="204"/>
        <end position="226"/>
    </location>
</feature>
<evidence type="ECO:0000313" key="8">
    <source>
        <dbReference type="Proteomes" id="UP000717515"/>
    </source>
</evidence>
<dbReference type="PANTHER" id="PTHR15549">
    <property type="entry name" value="PAIRED IMMUNOGLOBULIN-LIKE TYPE 2 RECEPTOR"/>
    <property type="match status" value="1"/>
</dbReference>
<dbReference type="InterPro" id="IPR051694">
    <property type="entry name" value="Immunoregulatory_rcpt-like"/>
</dbReference>
<accession>A0A9P8CW83</accession>
<evidence type="ECO:0000256" key="1">
    <source>
        <dbReference type="ARBA" id="ARBA00004167"/>
    </source>
</evidence>
<evidence type="ECO:0000256" key="3">
    <source>
        <dbReference type="ARBA" id="ARBA00022989"/>
    </source>
</evidence>
<feature type="region of interest" description="Disordered" evidence="5">
    <location>
        <begin position="268"/>
        <end position="378"/>
    </location>
</feature>
<dbReference type="PANTHER" id="PTHR15549:SF26">
    <property type="entry name" value="AXIAL BUDDING PATTERN PROTEIN 2-RELATED"/>
    <property type="match status" value="1"/>
</dbReference>
<organism evidence="7 8">
    <name type="scientific">Mortierella alpina</name>
    <name type="common">Oleaginous fungus</name>
    <name type="synonym">Mortierella renispora</name>
    <dbReference type="NCBI Taxonomy" id="64518"/>
    <lineage>
        <taxon>Eukaryota</taxon>
        <taxon>Fungi</taxon>
        <taxon>Fungi incertae sedis</taxon>
        <taxon>Mucoromycota</taxon>
        <taxon>Mortierellomycotina</taxon>
        <taxon>Mortierellomycetes</taxon>
        <taxon>Mortierellales</taxon>
        <taxon>Mortierellaceae</taxon>
        <taxon>Mortierella</taxon>
    </lineage>
</organism>
<keyword evidence="4 6" id="KW-0472">Membrane</keyword>
<evidence type="ECO:0008006" key="9">
    <source>
        <dbReference type="Google" id="ProtNLM"/>
    </source>
</evidence>
<evidence type="ECO:0000256" key="2">
    <source>
        <dbReference type="ARBA" id="ARBA00022692"/>
    </source>
</evidence>
<dbReference type="AlphaFoldDB" id="A0A9P8CW83"/>
<feature type="compositionally biased region" description="Gly residues" evidence="5">
    <location>
        <begin position="313"/>
        <end position="325"/>
    </location>
</feature>